<organism evidence="7">
    <name type="scientific">Microchloropsis salina</name>
    <dbReference type="NCBI Taxonomy" id="2511165"/>
    <lineage>
        <taxon>Eukaryota</taxon>
        <taxon>Sar</taxon>
        <taxon>Stramenopiles</taxon>
        <taxon>Ochrophyta</taxon>
        <taxon>Eustigmatophyceae</taxon>
        <taxon>Eustigmatales</taxon>
        <taxon>Monodopsidaceae</taxon>
        <taxon>Microchloropsis</taxon>
    </lineage>
</organism>
<evidence type="ECO:0000256" key="3">
    <source>
        <dbReference type="ARBA" id="ARBA00022989"/>
    </source>
</evidence>
<feature type="transmembrane region" description="Helical" evidence="5">
    <location>
        <begin position="462"/>
        <end position="484"/>
    </location>
</feature>
<gene>
    <name evidence="7" type="primary">nad2</name>
    <name evidence="7" type="ORF">NskMp00208</name>
</gene>
<feature type="domain" description="NADH:quinone oxidoreductase/Mrp antiporter transmembrane" evidence="6">
    <location>
        <begin position="134"/>
        <end position="427"/>
    </location>
</feature>
<dbReference type="EMBL" id="KJ410689">
    <property type="protein sequence ID" value="AHX25016.1"/>
    <property type="molecule type" value="Genomic_DNA"/>
</dbReference>
<proteinExistence type="inferred from homology"/>
<dbReference type="HAMAP" id="MF_00445">
    <property type="entry name" value="NDH1_NuoN_1"/>
    <property type="match status" value="1"/>
</dbReference>
<feature type="transmembrane region" description="Helical" evidence="5">
    <location>
        <begin position="253"/>
        <end position="275"/>
    </location>
</feature>
<feature type="transmembrane region" description="Helical" evidence="5">
    <location>
        <begin position="338"/>
        <end position="359"/>
    </location>
</feature>
<dbReference type="GO" id="GO:0016020">
    <property type="term" value="C:membrane"/>
    <property type="evidence" value="ECO:0007669"/>
    <property type="project" value="UniProtKB-SubCell"/>
</dbReference>
<feature type="transmembrane region" description="Helical" evidence="5">
    <location>
        <begin position="86"/>
        <end position="103"/>
    </location>
</feature>
<protein>
    <submittedName>
        <fullName evidence="7">NADH dehydrogenase subunit 2</fullName>
    </submittedName>
</protein>
<reference evidence="7" key="1">
    <citation type="journal article" date="2014" name="BMC Genomics">
        <title>A pangenomic analysis of the Nannochloropsis organellar genomes reveals novel genetic variations in key metabolic genes.</title>
        <authorList>
            <person name="Starkenburg S.R."/>
            <person name="Kwon K.J."/>
            <person name="Jha R.K."/>
            <person name="McKay C."/>
            <person name="Jacobs M."/>
            <person name="Chertkov O."/>
            <person name="Twary S."/>
            <person name="Rocap G."/>
            <person name="Cattolico R.A."/>
        </authorList>
    </citation>
    <scope>NUCLEOTIDE SEQUENCE</scope>
    <source>
        <strain evidence="7">CCMP1776</strain>
    </source>
</reference>
<feature type="transmembrane region" description="Helical" evidence="5">
    <location>
        <begin position="115"/>
        <end position="132"/>
    </location>
</feature>
<evidence type="ECO:0000313" key="7">
    <source>
        <dbReference type="EMBL" id="AHX25016.1"/>
    </source>
</evidence>
<feature type="transmembrane region" description="Helical" evidence="5">
    <location>
        <begin position="281"/>
        <end position="302"/>
    </location>
</feature>
<dbReference type="AlphaFoldDB" id="A0A023PJD7"/>
<feature type="transmembrane region" description="Helical" evidence="5">
    <location>
        <begin position="169"/>
        <end position="192"/>
    </location>
</feature>
<evidence type="ECO:0000256" key="1">
    <source>
        <dbReference type="ARBA" id="ARBA00004141"/>
    </source>
</evidence>
<keyword evidence="4 5" id="KW-0472">Membrane</keyword>
<comment type="subcellular location">
    <subcellularLocation>
        <location evidence="1">Membrane</location>
        <topology evidence="1">Multi-pass membrane protein</topology>
    </subcellularLocation>
</comment>
<dbReference type="PANTHER" id="PTHR22773">
    <property type="entry name" value="NADH DEHYDROGENASE"/>
    <property type="match status" value="1"/>
</dbReference>
<dbReference type="Pfam" id="PF00361">
    <property type="entry name" value="Proton_antipo_M"/>
    <property type="match status" value="1"/>
</dbReference>
<dbReference type="NCBIfam" id="TIGR01770">
    <property type="entry name" value="NDH_I_N"/>
    <property type="match status" value="1"/>
</dbReference>
<evidence type="ECO:0000256" key="2">
    <source>
        <dbReference type="ARBA" id="ARBA00022692"/>
    </source>
</evidence>
<keyword evidence="7" id="KW-0496">Mitochondrion</keyword>
<geneLocation type="mitochondrion" evidence="7"/>
<feature type="transmembrane region" description="Helical" evidence="5">
    <location>
        <begin position="13"/>
        <end position="36"/>
    </location>
</feature>
<feature type="transmembrane region" description="Helical" evidence="5">
    <location>
        <begin position="416"/>
        <end position="436"/>
    </location>
</feature>
<dbReference type="GO" id="GO:0008137">
    <property type="term" value="F:NADH dehydrogenase (ubiquinone) activity"/>
    <property type="evidence" value="ECO:0007669"/>
    <property type="project" value="InterPro"/>
</dbReference>
<dbReference type="InterPro" id="IPR010096">
    <property type="entry name" value="NADH-Q_OxRdtase_suN/2"/>
</dbReference>
<evidence type="ECO:0000259" key="6">
    <source>
        <dbReference type="Pfam" id="PF00361"/>
    </source>
</evidence>
<sequence length="493" mass="55398">MNFSFLFANDIKIFFPEIFLSLAILIVLIYGVLLATSLTYNYPLISKNIYKLVLFILFLTSLLTMYNPIDYALIFQKTFVHDDLTRVAKLFVLGSSFACLLIFQSYIENSQINNYEYFLLILFSIFGLNLLVSSYDLISAYLAIELQALSFYVLASFQRQSVFSTEAGLKYFILGAFSSGLLLYAFSLIYGVTGTTNLINIKNFCLDPYFEGATIIQIALIFLTAGFLFKIAAFPFHMWTPDVYEGSPTSTTIFFAIVPKIAIMSFFVRLCSFSFSSFDGIWGEILLFSALGSIIYSAFVAIKQNSLKRLLAYSGIGHVGFILLPLSTNTLDGLQAMFFYLLVYMITSLPVWGLLLICMKGKKNSQNSVSILGGLPTSSPILAILASLAFFSLAGIPPLVGFYSKIFIFFSAIKSSLYLVAFVVLAISVVSTYYYISIVKTIYFEKNKNWIFYEPVTKEKSIVLAVSLILLFFFFFNPNLLLLLSQQMALSIF</sequence>
<evidence type="ECO:0000256" key="5">
    <source>
        <dbReference type="SAM" id="Phobius"/>
    </source>
</evidence>
<evidence type="ECO:0000256" key="4">
    <source>
        <dbReference type="ARBA" id="ARBA00023136"/>
    </source>
</evidence>
<keyword evidence="2 5" id="KW-0812">Transmembrane</keyword>
<name>A0A023PJD7_9STRA</name>
<feature type="transmembrane region" description="Helical" evidence="5">
    <location>
        <begin position="48"/>
        <end position="66"/>
    </location>
</feature>
<dbReference type="InterPro" id="IPR001750">
    <property type="entry name" value="ND/Mrp_TM"/>
</dbReference>
<feature type="transmembrane region" description="Helical" evidence="5">
    <location>
        <begin position="371"/>
        <end position="396"/>
    </location>
</feature>
<keyword evidence="3 5" id="KW-1133">Transmembrane helix</keyword>
<dbReference type="GO" id="GO:0042773">
    <property type="term" value="P:ATP synthesis coupled electron transport"/>
    <property type="evidence" value="ECO:0007669"/>
    <property type="project" value="InterPro"/>
</dbReference>
<feature type="transmembrane region" description="Helical" evidence="5">
    <location>
        <begin position="212"/>
        <end position="232"/>
    </location>
</feature>
<accession>A0A023PJD7</accession>